<dbReference type="KEGG" id="nou:Natoc_4030"/>
<accession>L0K6G8</accession>
<sequence length="118" mass="12567">MSDTHKDLSALTNGAPEHTVDELLGLLSEREIRTTLGYLYDHSDATVDELAAVVAGTEAVGEETIAGQRAYDRARISLHHSVLPQLDDHGLLEFDPDAGAVDEVDIPSAVYEVLGVGG</sequence>
<reference evidence="2 3" key="1">
    <citation type="submission" date="2012-11" db="EMBL/GenBank/DDBJ databases">
        <title>FINISHED of Natronococcus occultus SP4, DSM 3396.</title>
        <authorList>
            <consortium name="DOE Joint Genome Institute"/>
            <person name="Eisen J."/>
            <person name="Huntemann M."/>
            <person name="Wei C.-L."/>
            <person name="Han J."/>
            <person name="Detter J.C."/>
            <person name="Han C."/>
            <person name="Tapia R."/>
            <person name="Chen A."/>
            <person name="Kyrpides N."/>
            <person name="Mavromatis K."/>
            <person name="Markowitz V."/>
            <person name="Szeto E."/>
            <person name="Ivanova N."/>
            <person name="Mikhailova N."/>
            <person name="Ovchinnikova G."/>
            <person name="Pagani I."/>
            <person name="Pati A."/>
            <person name="Goodwin L."/>
            <person name="Nordberg H.P."/>
            <person name="Cantor M.N."/>
            <person name="Hua S.X."/>
            <person name="Woyke T."/>
            <person name="Eisen J."/>
            <person name="Klenk H.-P."/>
            <person name="Klenk H.-P."/>
        </authorList>
    </citation>
    <scope>NUCLEOTIDE SEQUENCE [LARGE SCALE GENOMIC DNA]</scope>
    <source>
        <strain evidence="2 3">SP4</strain>
    </source>
</reference>
<dbReference type="RefSeq" id="WP_015323160.1">
    <property type="nucleotide sequence ID" value="NC_019974.1"/>
</dbReference>
<dbReference type="STRING" id="694430.Natoc_4030"/>
<dbReference type="EMBL" id="CP003929">
    <property type="protein sequence ID" value="AGB39728.1"/>
    <property type="molecule type" value="Genomic_DNA"/>
</dbReference>
<dbReference type="Pfam" id="PF24035">
    <property type="entry name" value="DUF7344"/>
    <property type="match status" value="1"/>
</dbReference>
<dbReference type="HOGENOM" id="CLU_131305_2_1_2"/>
<name>L0K6G8_9EURY</name>
<proteinExistence type="predicted"/>
<protein>
    <recommendedName>
        <fullName evidence="1">DUF7344 domain-containing protein</fullName>
    </recommendedName>
</protein>
<keyword evidence="3" id="KW-1185">Reference proteome</keyword>
<gene>
    <name evidence="2" type="ORF">Natoc_4030</name>
</gene>
<evidence type="ECO:0000259" key="1">
    <source>
        <dbReference type="Pfam" id="PF24035"/>
    </source>
</evidence>
<evidence type="ECO:0000313" key="3">
    <source>
        <dbReference type="Proteomes" id="UP000010878"/>
    </source>
</evidence>
<evidence type="ECO:0000313" key="2">
    <source>
        <dbReference type="EMBL" id="AGB39728.1"/>
    </source>
</evidence>
<organism evidence="2 3">
    <name type="scientific">Natronococcus occultus SP4</name>
    <dbReference type="NCBI Taxonomy" id="694430"/>
    <lineage>
        <taxon>Archaea</taxon>
        <taxon>Methanobacteriati</taxon>
        <taxon>Methanobacteriota</taxon>
        <taxon>Stenosarchaea group</taxon>
        <taxon>Halobacteria</taxon>
        <taxon>Halobacteriales</taxon>
        <taxon>Natrialbaceae</taxon>
        <taxon>Natronococcus</taxon>
    </lineage>
</organism>
<dbReference type="GeneID" id="14401904"/>
<dbReference type="Proteomes" id="UP000010878">
    <property type="component" value="Chromosome"/>
</dbReference>
<dbReference type="InterPro" id="IPR055768">
    <property type="entry name" value="DUF7344"/>
</dbReference>
<feature type="domain" description="DUF7344" evidence="1">
    <location>
        <begin position="26"/>
        <end position="101"/>
    </location>
</feature>
<dbReference type="AlphaFoldDB" id="L0K6G8"/>
<dbReference type="OrthoDB" id="247722at2157"/>
<dbReference type="eggNOG" id="arCOG03828">
    <property type="taxonomic scope" value="Archaea"/>
</dbReference>